<dbReference type="Proteomes" id="UP000242188">
    <property type="component" value="Unassembled WGS sequence"/>
</dbReference>
<dbReference type="SMART" id="SM00198">
    <property type="entry name" value="SCP"/>
    <property type="match status" value="1"/>
</dbReference>
<dbReference type="STRING" id="6573.A0A210R2S3"/>
<evidence type="ECO:0000313" key="4">
    <source>
        <dbReference type="Proteomes" id="UP000242188"/>
    </source>
</evidence>
<evidence type="ECO:0000313" key="3">
    <source>
        <dbReference type="EMBL" id="OWF55226.1"/>
    </source>
</evidence>
<keyword evidence="1" id="KW-0732">Signal</keyword>
<organism evidence="3 4">
    <name type="scientific">Mizuhopecten yessoensis</name>
    <name type="common">Japanese scallop</name>
    <name type="synonym">Patinopecten yessoensis</name>
    <dbReference type="NCBI Taxonomy" id="6573"/>
    <lineage>
        <taxon>Eukaryota</taxon>
        <taxon>Metazoa</taxon>
        <taxon>Spiralia</taxon>
        <taxon>Lophotrochozoa</taxon>
        <taxon>Mollusca</taxon>
        <taxon>Bivalvia</taxon>
        <taxon>Autobranchia</taxon>
        <taxon>Pteriomorphia</taxon>
        <taxon>Pectinida</taxon>
        <taxon>Pectinoidea</taxon>
        <taxon>Pectinidae</taxon>
        <taxon>Mizuhopecten</taxon>
    </lineage>
</organism>
<feature type="signal peptide" evidence="1">
    <location>
        <begin position="1"/>
        <end position="18"/>
    </location>
</feature>
<dbReference type="PROSITE" id="PS01010">
    <property type="entry name" value="CRISP_2"/>
    <property type="match status" value="1"/>
</dbReference>
<name>A0A210R2S3_MIZYE</name>
<dbReference type="InterPro" id="IPR018244">
    <property type="entry name" value="Allrgn_V5/Tpx1_CS"/>
</dbReference>
<dbReference type="OrthoDB" id="43654at2759"/>
<dbReference type="SUPFAM" id="SSF55797">
    <property type="entry name" value="PR-1-like"/>
    <property type="match status" value="1"/>
</dbReference>
<proteinExistence type="predicted"/>
<dbReference type="PROSITE" id="PS01009">
    <property type="entry name" value="CRISP_1"/>
    <property type="match status" value="1"/>
</dbReference>
<keyword evidence="4" id="KW-1185">Reference proteome</keyword>
<dbReference type="AlphaFoldDB" id="A0A210R2S3"/>
<dbReference type="GO" id="GO:0005576">
    <property type="term" value="C:extracellular region"/>
    <property type="evidence" value="ECO:0007669"/>
    <property type="project" value="InterPro"/>
</dbReference>
<protein>
    <submittedName>
        <fullName evidence="3">Peptidase inhibitor 16</fullName>
    </submittedName>
</protein>
<sequence>MSTSVLLLFMSTVILASAAQKTEFVEAHNYFRAKERAKDMQAMTWSRSLKNNAADWADECLWKHSSYSDRTVPWKGQSTAAYVGENLFMTTAKTLNITKIVNSWYVEKNDYNIITGSCTSGKECGHYTQVVWSKSDKLGCSMERCQPLRKIEDGKKVVMKSLAWLVVCQYGPGGNVGSTKPYVRGTRCSGCPSHTTCDSSRKLCVISDRRRELELLLDALYPDFEENSNGD</sequence>
<dbReference type="PANTHER" id="PTHR10334">
    <property type="entry name" value="CYSTEINE-RICH SECRETORY PROTEIN-RELATED"/>
    <property type="match status" value="1"/>
</dbReference>
<evidence type="ECO:0000259" key="2">
    <source>
        <dbReference type="SMART" id="SM00198"/>
    </source>
</evidence>
<dbReference type="InterPro" id="IPR014044">
    <property type="entry name" value="CAP_dom"/>
</dbReference>
<feature type="domain" description="SCP" evidence="2">
    <location>
        <begin position="19"/>
        <end position="178"/>
    </location>
</feature>
<dbReference type="InterPro" id="IPR035940">
    <property type="entry name" value="CAP_sf"/>
</dbReference>
<evidence type="ECO:0000256" key="1">
    <source>
        <dbReference type="SAM" id="SignalP"/>
    </source>
</evidence>
<dbReference type="InterPro" id="IPR002413">
    <property type="entry name" value="V5_allergen-like"/>
</dbReference>
<dbReference type="InterPro" id="IPR001283">
    <property type="entry name" value="CRISP-related"/>
</dbReference>
<dbReference type="PRINTS" id="PR00837">
    <property type="entry name" value="V5TPXLIKE"/>
</dbReference>
<reference evidence="3 4" key="1">
    <citation type="journal article" date="2017" name="Nat. Ecol. Evol.">
        <title>Scallop genome provides insights into evolution of bilaterian karyotype and development.</title>
        <authorList>
            <person name="Wang S."/>
            <person name="Zhang J."/>
            <person name="Jiao W."/>
            <person name="Li J."/>
            <person name="Xun X."/>
            <person name="Sun Y."/>
            <person name="Guo X."/>
            <person name="Huan P."/>
            <person name="Dong B."/>
            <person name="Zhang L."/>
            <person name="Hu X."/>
            <person name="Sun X."/>
            <person name="Wang J."/>
            <person name="Zhao C."/>
            <person name="Wang Y."/>
            <person name="Wang D."/>
            <person name="Huang X."/>
            <person name="Wang R."/>
            <person name="Lv J."/>
            <person name="Li Y."/>
            <person name="Zhang Z."/>
            <person name="Liu B."/>
            <person name="Lu W."/>
            <person name="Hui Y."/>
            <person name="Liang J."/>
            <person name="Zhou Z."/>
            <person name="Hou R."/>
            <person name="Li X."/>
            <person name="Liu Y."/>
            <person name="Li H."/>
            <person name="Ning X."/>
            <person name="Lin Y."/>
            <person name="Zhao L."/>
            <person name="Xing Q."/>
            <person name="Dou J."/>
            <person name="Li Y."/>
            <person name="Mao J."/>
            <person name="Guo H."/>
            <person name="Dou H."/>
            <person name="Li T."/>
            <person name="Mu C."/>
            <person name="Jiang W."/>
            <person name="Fu Q."/>
            <person name="Fu X."/>
            <person name="Miao Y."/>
            <person name="Liu J."/>
            <person name="Yu Q."/>
            <person name="Li R."/>
            <person name="Liao H."/>
            <person name="Li X."/>
            <person name="Kong Y."/>
            <person name="Jiang Z."/>
            <person name="Chourrout D."/>
            <person name="Li R."/>
            <person name="Bao Z."/>
        </authorList>
    </citation>
    <scope>NUCLEOTIDE SEQUENCE [LARGE SCALE GENOMIC DNA]</scope>
    <source>
        <strain evidence="3 4">PY_sf001</strain>
    </source>
</reference>
<dbReference type="PRINTS" id="PR00838">
    <property type="entry name" value="V5ALLERGEN"/>
</dbReference>
<comment type="caution">
    <text evidence="3">The sequence shown here is derived from an EMBL/GenBank/DDBJ whole genome shotgun (WGS) entry which is preliminary data.</text>
</comment>
<dbReference type="Pfam" id="PF00188">
    <property type="entry name" value="CAP"/>
    <property type="match status" value="1"/>
</dbReference>
<gene>
    <name evidence="3" type="ORF">KP79_PYT13702</name>
</gene>
<dbReference type="EMBL" id="NEDP02000731">
    <property type="protein sequence ID" value="OWF55226.1"/>
    <property type="molecule type" value="Genomic_DNA"/>
</dbReference>
<accession>A0A210R2S3</accession>
<feature type="chain" id="PRO_5012916686" evidence="1">
    <location>
        <begin position="19"/>
        <end position="231"/>
    </location>
</feature>
<dbReference type="Gene3D" id="3.40.33.10">
    <property type="entry name" value="CAP"/>
    <property type="match status" value="1"/>
</dbReference>